<evidence type="ECO:0000256" key="1">
    <source>
        <dbReference type="SAM" id="Phobius"/>
    </source>
</evidence>
<sequence length="553" mass="61899">MDAGMVEQLIAVLKQMKVVTYFDLSALTLLSYDYLLTLPDELELIWGSSWTVMKVVFLLNRYVPFVDTGIGIYHQLGTNISDATCSAIYSTCGWMIAYGVGISELILIFRTWAIWGKDKRIGYSMGVLFIVAWTIMSVYLNKFLNSMEFIPIQSISPNLQGCFVTKVNGTLYICYVMSLSYETLRVTNSPLIYSLYRDGILAYFFMLISSIANVVVLLTGPLGYTNLLSAAQRVFHVVLTTRIVLNIRRTARATQIIASNPEALQLDEILSDSSHIAMRVLFCIAITFAFATVCRVHIKKLSRSGRALRTMDADADMDAGTFGDERTDFAVLRLPSYSSRRARVDLGIALNDHQGHVPAESGYPGMIAYGVGISEIILIFRTWAIWGKDKRVGYGLGVLFLKSMEFSPLYKIFPTLHECFMTNVDNILYICYVISLAYEATNYCLPYLGQRITTLPDDELASNLFSLSGRRSVIFFLLITSIANVLVLVIGPPGYTNLLSGTQRVLHIVLTTRIVLNIRRSARATRFVLSSPDEMELEQSHVGSGHLAVRLRM</sequence>
<gene>
    <name evidence="3" type="ORF">EVG20_g9757</name>
</gene>
<evidence type="ECO:0000313" key="3">
    <source>
        <dbReference type="EMBL" id="TFY54310.1"/>
    </source>
</evidence>
<keyword evidence="4" id="KW-1185">Reference proteome</keyword>
<comment type="caution">
    <text evidence="3">The sequence shown here is derived from an EMBL/GenBank/DDBJ whole genome shotgun (WGS) entry which is preliminary data.</text>
</comment>
<feature type="domain" description="DUF6533" evidence="2">
    <location>
        <begin position="21"/>
        <end position="66"/>
    </location>
</feature>
<evidence type="ECO:0000313" key="4">
    <source>
        <dbReference type="Proteomes" id="UP000298327"/>
    </source>
</evidence>
<keyword evidence="1" id="KW-0472">Membrane</keyword>
<dbReference type="InterPro" id="IPR045340">
    <property type="entry name" value="DUF6533"/>
</dbReference>
<dbReference type="OrthoDB" id="3350812at2759"/>
<proteinExistence type="predicted"/>
<feature type="transmembrane region" description="Helical" evidence="1">
    <location>
        <begin position="121"/>
        <end position="140"/>
    </location>
</feature>
<keyword evidence="1" id="KW-0812">Transmembrane</keyword>
<feature type="transmembrane region" description="Helical" evidence="1">
    <location>
        <begin position="96"/>
        <end position="115"/>
    </location>
</feature>
<accession>A0A4Y9XW05</accession>
<dbReference type="AlphaFoldDB" id="A0A4Y9XW05"/>
<feature type="transmembrane region" description="Helical" evidence="1">
    <location>
        <begin position="473"/>
        <end position="492"/>
    </location>
</feature>
<reference evidence="3 4" key="1">
    <citation type="submission" date="2019-02" db="EMBL/GenBank/DDBJ databases">
        <title>Genome sequencing of the rare red list fungi Dentipellis fragilis.</title>
        <authorList>
            <person name="Buettner E."/>
            <person name="Kellner H."/>
        </authorList>
    </citation>
    <scope>NUCLEOTIDE SEQUENCE [LARGE SCALE GENOMIC DNA]</scope>
    <source>
        <strain evidence="3 4">DSM 105465</strain>
    </source>
</reference>
<name>A0A4Y9XW05_9AGAM</name>
<evidence type="ECO:0000259" key="2">
    <source>
        <dbReference type="Pfam" id="PF20151"/>
    </source>
</evidence>
<dbReference type="Proteomes" id="UP000298327">
    <property type="component" value="Unassembled WGS sequence"/>
</dbReference>
<feature type="transmembrane region" description="Helical" evidence="1">
    <location>
        <begin position="200"/>
        <end position="219"/>
    </location>
</feature>
<protein>
    <recommendedName>
        <fullName evidence="2">DUF6533 domain-containing protein</fullName>
    </recommendedName>
</protein>
<dbReference type="EMBL" id="SEOQ01001041">
    <property type="protein sequence ID" value="TFY54310.1"/>
    <property type="molecule type" value="Genomic_DNA"/>
</dbReference>
<feature type="transmembrane region" description="Helical" evidence="1">
    <location>
        <begin position="276"/>
        <end position="298"/>
    </location>
</feature>
<keyword evidence="1" id="KW-1133">Transmembrane helix</keyword>
<dbReference type="Pfam" id="PF20151">
    <property type="entry name" value="DUF6533"/>
    <property type="match status" value="1"/>
</dbReference>
<organism evidence="3 4">
    <name type="scientific">Dentipellis fragilis</name>
    <dbReference type="NCBI Taxonomy" id="205917"/>
    <lineage>
        <taxon>Eukaryota</taxon>
        <taxon>Fungi</taxon>
        <taxon>Dikarya</taxon>
        <taxon>Basidiomycota</taxon>
        <taxon>Agaricomycotina</taxon>
        <taxon>Agaricomycetes</taxon>
        <taxon>Russulales</taxon>
        <taxon>Hericiaceae</taxon>
        <taxon>Dentipellis</taxon>
    </lineage>
</organism>